<dbReference type="AlphaFoldDB" id="A0A667ZUA8"/>
<feature type="region of interest" description="Disordered" evidence="11">
    <location>
        <begin position="128"/>
        <end position="152"/>
    </location>
</feature>
<dbReference type="PROSITE" id="PS00344">
    <property type="entry name" value="GATA_ZN_FINGER_1"/>
    <property type="match status" value="1"/>
</dbReference>
<keyword evidence="7" id="KW-0010">Activator</keyword>
<keyword evidence="3 10" id="KW-0863">Zinc-finger</keyword>
<proteinExistence type="predicted"/>
<feature type="compositionally biased region" description="Basic residues" evidence="11">
    <location>
        <begin position="133"/>
        <end position="145"/>
    </location>
</feature>
<keyword evidence="9" id="KW-0539">Nucleus</keyword>
<dbReference type="CDD" id="cd00202">
    <property type="entry name" value="ZnF_GATA"/>
    <property type="match status" value="1"/>
</dbReference>
<keyword evidence="5" id="KW-0805">Transcription regulation</keyword>
<dbReference type="Pfam" id="PF00320">
    <property type="entry name" value="GATA"/>
    <property type="match status" value="2"/>
</dbReference>
<dbReference type="GO" id="GO:0045165">
    <property type="term" value="P:cell fate commitment"/>
    <property type="evidence" value="ECO:0007669"/>
    <property type="project" value="TreeGrafter"/>
</dbReference>
<dbReference type="Ensembl" id="ENSMMDT00005043266.1">
    <property type="protein sequence ID" value="ENSMMDP00005042408.1"/>
    <property type="gene ID" value="ENSMMDG00005019551.1"/>
</dbReference>
<evidence type="ECO:0000256" key="7">
    <source>
        <dbReference type="ARBA" id="ARBA00023159"/>
    </source>
</evidence>
<evidence type="ECO:0000313" key="13">
    <source>
        <dbReference type="Ensembl" id="ENSMMDP00005042408.1"/>
    </source>
</evidence>
<dbReference type="GeneTree" id="ENSGT00940000156315"/>
<evidence type="ECO:0000256" key="1">
    <source>
        <dbReference type="ARBA" id="ARBA00004123"/>
    </source>
</evidence>
<dbReference type="InterPro" id="IPR013088">
    <property type="entry name" value="Znf_NHR/GATA"/>
</dbReference>
<dbReference type="InterPro" id="IPR000679">
    <property type="entry name" value="Znf_GATA"/>
</dbReference>
<keyword evidence="4" id="KW-0862">Zinc</keyword>
<accession>A0A667ZUA8</accession>
<keyword evidence="2" id="KW-0479">Metal-binding</keyword>
<dbReference type="PROSITE" id="PS50114">
    <property type="entry name" value="GATA_ZN_FINGER_2"/>
    <property type="match status" value="2"/>
</dbReference>
<evidence type="ECO:0000256" key="9">
    <source>
        <dbReference type="ARBA" id="ARBA00023242"/>
    </source>
</evidence>
<evidence type="ECO:0000259" key="12">
    <source>
        <dbReference type="PROSITE" id="PS50114"/>
    </source>
</evidence>
<dbReference type="InterPro" id="IPR039355">
    <property type="entry name" value="Transcription_factor_GATA"/>
</dbReference>
<dbReference type="SUPFAM" id="SSF57716">
    <property type="entry name" value="Glucocorticoid receptor-like (DNA-binding domain)"/>
    <property type="match status" value="2"/>
</dbReference>
<keyword evidence="14" id="KW-1185">Reference proteome</keyword>
<feature type="domain" description="GATA-type" evidence="12">
    <location>
        <begin position="80"/>
        <end position="133"/>
    </location>
</feature>
<protein>
    <recommendedName>
        <fullName evidence="12">GATA-type domain-containing protein</fullName>
    </recommendedName>
</protein>
<evidence type="ECO:0000256" key="4">
    <source>
        <dbReference type="ARBA" id="ARBA00022833"/>
    </source>
</evidence>
<organism evidence="13 14">
    <name type="scientific">Myripristis murdjan</name>
    <name type="common">pinecone soldierfish</name>
    <dbReference type="NCBI Taxonomy" id="586833"/>
    <lineage>
        <taxon>Eukaryota</taxon>
        <taxon>Metazoa</taxon>
        <taxon>Chordata</taxon>
        <taxon>Craniata</taxon>
        <taxon>Vertebrata</taxon>
        <taxon>Euteleostomi</taxon>
        <taxon>Actinopterygii</taxon>
        <taxon>Neopterygii</taxon>
        <taxon>Teleostei</taxon>
        <taxon>Neoteleostei</taxon>
        <taxon>Acanthomorphata</taxon>
        <taxon>Holocentriformes</taxon>
        <taxon>Holocentridae</taxon>
        <taxon>Myripristis</taxon>
    </lineage>
</organism>
<dbReference type="PANTHER" id="PTHR10071:SF281">
    <property type="entry name" value="BOX A-BINDING FACTOR-RELATED"/>
    <property type="match status" value="1"/>
</dbReference>
<comment type="subcellular location">
    <subcellularLocation>
        <location evidence="1">Nucleus</location>
    </subcellularLocation>
</comment>
<dbReference type="Gene3D" id="3.30.50.10">
    <property type="entry name" value="Erythroid Transcription Factor GATA-1, subunit A"/>
    <property type="match status" value="2"/>
</dbReference>
<dbReference type="InParanoid" id="A0A667ZUA8"/>
<sequence>SGGGNGYYGDGYSSSFSGLWATPGLTWGGARAPEQCGNCGASSSPLWRRDAAAGLLCHSCDLQQKTERHNRPLLRQTLSRREGTQCVNCLTATTTLWRRNAAGQPVCNACGLYYKLHQVNRPLAMKKEGIQTRNRKVTNNRKRNRTSGQSQTELCRLVPPTEEAMFYSYTHTQLPFQLLCPDVSSPAAYNTQLVLLSW</sequence>
<name>A0A667ZUA8_9TELE</name>
<dbReference type="Proteomes" id="UP000472263">
    <property type="component" value="Chromosome 7"/>
</dbReference>
<dbReference type="GO" id="GO:0005634">
    <property type="term" value="C:nucleus"/>
    <property type="evidence" value="ECO:0007669"/>
    <property type="project" value="UniProtKB-SubCell"/>
</dbReference>
<evidence type="ECO:0000256" key="6">
    <source>
        <dbReference type="ARBA" id="ARBA00023125"/>
    </source>
</evidence>
<dbReference type="GO" id="GO:0000122">
    <property type="term" value="P:negative regulation of transcription by RNA polymerase II"/>
    <property type="evidence" value="ECO:0007669"/>
    <property type="project" value="TreeGrafter"/>
</dbReference>
<evidence type="ECO:0000313" key="14">
    <source>
        <dbReference type="Proteomes" id="UP000472263"/>
    </source>
</evidence>
<keyword evidence="6" id="KW-0238">DNA-binding</keyword>
<dbReference type="GO" id="GO:0000978">
    <property type="term" value="F:RNA polymerase II cis-regulatory region sequence-specific DNA binding"/>
    <property type="evidence" value="ECO:0007669"/>
    <property type="project" value="TreeGrafter"/>
</dbReference>
<dbReference type="GO" id="GO:0008270">
    <property type="term" value="F:zinc ion binding"/>
    <property type="evidence" value="ECO:0007669"/>
    <property type="project" value="UniProtKB-KW"/>
</dbReference>
<dbReference type="SMART" id="SM00401">
    <property type="entry name" value="ZnF_GATA"/>
    <property type="match status" value="2"/>
</dbReference>
<evidence type="ECO:0000256" key="10">
    <source>
        <dbReference type="PROSITE-ProRule" id="PRU00094"/>
    </source>
</evidence>
<dbReference type="PRINTS" id="PR00619">
    <property type="entry name" value="GATAZNFINGER"/>
</dbReference>
<dbReference type="FunFam" id="3.30.50.10:FF:000032">
    <property type="entry name" value="Transcription factor GATA-3"/>
    <property type="match status" value="1"/>
</dbReference>
<feature type="domain" description="GATA-type" evidence="12">
    <location>
        <begin position="30"/>
        <end position="82"/>
    </location>
</feature>
<evidence type="ECO:0000256" key="5">
    <source>
        <dbReference type="ARBA" id="ARBA00023015"/>
    </source>
</evidence>
<dbReference type="GO" id="GO:0045944">
    <property type="term" value="P:positive regulation of transcription by RNA polymerase II"/>
    <property type="evidence" value="ECO:0007669"/>
    <property type="project" value="TreeGrafter"/>
</dbReference>
<evidence type="ECO:0000256" key="8">
    <source>
        <dbReference type="ARBA" id="ARBA00023163"/>
    </source>
</evidence>
<dbReference type="PANTHER" id="PTHR10071">
    <property type="entry name" value="TRANSCRIPTION FACTOR GATA FAMILY MEMBER"/>
    <property type="match status" value="1"/>
</dbReference>
<evidence type="ECO:0000256" key="3">
    <source>
        <dbReference type="ARBA" id="ARBA00022771"/>
    </source>
</evidence>
<reference evidence="13" key="2">
    <citation type="submission" date="2025-08" db="UniProtKB">
        <authorList>
            <consortium name="Ensembl"/>
        </authorList>
    </citation>
    <scope>IDENTIFICATION</scope>
</reference>
<keyword evidence="8" id="KW-0804">Transcription</keyword>
<reference evidence="13" key="3">
    <citation type="submission" date="2025-09" db="UniProtKB">
        <authorList>
            <consortium name="Ensembl"/>
        </authorList>
    </citation>
    <scope>IDENTIFICATION</scope>
</reference>
<reference evidence="13" key="1">
    <citation type="submission" date="2019-06" db="EMBL/GenBank/DDBJ databases">
        <authorList>
            <consortium name="Wellcome Sanger Institute Data Sharing"/>
        </authorList>
    </citation>
    <scope>NUCLEOTIDE SEQUENCE [LARGE SCALE GENOMIC DNA]</scope>
</reference>
<evidence type="ECO:0000256" key="11">
    <source>
        <dbReference type="SAM" id="MobiDB-lite"/>
    </source>
</evidence>
<dbReference type="GO" id="GO:0000981">
    <property type="term" value="F:DNA-binding transcription factor activity, RNA polymerase II-specific"/>
    <property type="evidence" value="ECO:0007669"/>
    <property type="project" value="TreeGrafter"/>
</dbReference>
<evidence type="ECO:0000256" key="2">
    <source>
        <dbReference type="ARBA" id="ARBA00022723"/>
    </source>
</evidence>